<evidence type="ECO:0000313" key="3">
    <source>
        <dbReference type="Proteomes" id="UP000593562"/>
    </source>
</evidence>
<dbReference type="EMBL" id="JAAARO010000019">
    <property type="protein sequence ID" value="KAF5731143.1"/>
    <property type="molecule type" value="Genomic_DNA"/>
</dbReference>
<evidence type="ECO:0000256" key="1">
    <source>
        <dbReference type="SAM" id="MobiDB-lite"/>
    </source>
</evidence>
<sequence>MYIDQLTNTIRSLNISQVQQRNTNPIKLYSSRRAPYFLAMDSHLLSTQTGSTWTNEKHLHFLNAMESSFVHKMLQTNAHRLRLDRYLPDSSESTLDLKTHRRKKHAFSVDHAVGSKTKIGGKVDKRTRRPSSRSQPCNSAQDQVVPQLGNREDEQD</sequence>
<name>A0A7J7CAI6_TRIWF</name>
<dbReference type="OrthoDB" id="751338at2759"/>
<evidence type="ECO:0000313" key="2">
    <source>
        <dbReference type="EMBL" id="KAF5731143.1"/>
    </source>
</evidence>
<dbReference type="Proteomes" id="UP000593562">
    <property type="component" value="Unassembled WGS sequence"/>
</dbReference>
<dbReference type="AlphaFoldDB" id="A0A7J7CAI6"/>
<organism evidence="2 3">
    <name type="scientific">Tripterygium wilfordii</name>
    <name type="common">Thunder God vine</name>
    <dbReference type="NCBI Taxonomy" id="458696"/>
    <lineage>
        <taxon>Eukaryota</taxon>
        <taxon>Viridiplantae</taxon>
        <taxon>Streptophyta</taxon>
        <taxon>Embryophyta</taxon>
        <taxon>Tracheophyta</taxon>
        <taxon>Spermatophyta</taxon>
        <taxon>Magnoliopsida</taxon>
        <taxon>eudicotyledons</taxon>
        <taxon>Gunneridae</taxon>
        <taxon>Pentapetalae</taxon>
        <taxon>rosids</taxon>
        <taxon>fabids</taxon>
        <taxon>Celastrales</taxon>
        <taxon>Celastraceae</taxon>
        <taxon>Tripterygium</taxon>
    </lineage>
</organism>
<protein>
    <submittedName>
        <fullName evidence="2">Uncharacterized protein</fullName>
    </submittedName>
</protein>
<proteinExistence type="predicted"/>
<gene>
    <name evidence="2" type="ORF">HS088_TW19G00748</name>
</gene>
<accession>A0A7J7CAI6</accession>
<dbReference type="InParanoid" id="A0A7J7CAI6"/>
<feature type="compositionally biased region" description="Polar residues" evidence="1">
    <location>
        <begin position="132"/>
        <end position="144"/>
    </location>
</feature>
<reference evidence="2 3" key="1">
    <citation type="journal article" date="2020" name="Nat. Commun.">
        <title>Genome of Tripterygium wilfordii and identification of cytochrome P450 involved in triptolide biosynthesis.</title>
        <authorList>
            <person name="Tu L."/>
            <person name="Su P."/>
            <person name="Zhang Z."/>
            <person name="Gao L."/>
            <person name="Wang J."/>
            <person name="Hu T."/>
            <person name="Zhou J."/>
            <person name="Zhang Y."/>
            <person name="Zhao Y."/>
            <person name="Liu Y."/>
            <person name="Song Y."/>
            <person name="Tong Y."/>
            <person name="Lu Y."/>
            <person name="Yang J."/>
            <person name="Xu C."/>
            <person name="Jia M."/>
            <person name="Peters R.J."/>
            <person name="Huang L."/>
            <person name="Gao W."/>
        </authorList>
    </citation>
    <scope>NUCLEOTIDE SEQUENCE [LARGE SCALE GENOMIC DNA]</scope>
    <source>
        <strain evidence="3">cv. XIE 37</strain>
        <tissue evidence="2">Leaf</tissue>
    </source>
</reference>
<keyword evidence="3" id="KW-1185">Reference proteome</keyword>
<feature type="region of interest" description="Disordered" evidence="1">
    <location>
        <begin position="89"/>
        <end position="156"/>
    </location>
</feature>
<comment type="caution">
    <text evidence="2">The sequence shown here is derived from an EMBL/GenBank/DDBJ whole genome shotgun (WGS) entry which is preliminary data.</text>
</comment>